<dbReference type="PROSITE" id="PS00626">
    <property type="entry name" value="RCC1_2"/>
    <property type="match status" value="9"/>
</dbReference>
<gene>
    <name evidence="5" type="ORF">CRD59_04740</name>
</gene>
<dbReference type="PROSITE" id="PS50012">
    <property type="entry name" value="RCC1_3"/>
    <property type="match status" value="11"/>
</dbReference>
<feature type="compositionally biased region" description="Pro residues" evidence="3">
    <location>
        <begin position="1"/>
        <end position="10"/>
    </location>
</feature>
<dbReference type="GO" id="GO:0005737">
    <property type="term" value="C:cytoplasm"/>
    <property type="evidence" value="ECO:0007669"/>
    <property type="project" value="TreeGrafter"/>
</dbReference>
<evidence type="ECO:0000313" key="5">
    <source>
        <dbReference type="EMBL" id="RBP99196.1"/>
    </source>
</evidence>
<dbReference type="OrthoDB" id="9796385at2"/>
<feature type="region of interest" description="Disordered" evidence="3">
    <location>
        <begin position="1"/>
        <end position="43"/>
    </location>
</feature>
<evidence type="ECO:0000256" key="2">
    <source>
        <dbReference type="ARBA" id="ARBA00022737"/>
    </source>
</evidence>
<dbReference type="PANTHER" id="PTHR45982:SF1">
    <property type="entry name" value="REGULATOR OF CHROMOSOME CONDENSATION"/>
    <property type="match status" value="1"/>
</dbReference>
<dbReference type="InterPro" id="IPR009091">
    <property type="entry name" value="RCC1/BLIP-II"/>
</dbReference>
<feature type="compositionally biased region" description="Basic and acidic residues" evidence="3">
    <location>
        <begin position="834"/>
        <end position="845"/>
    </location>
</feature>
<dbReference type="InterPro" id="IPR051553">
    <property type="entry name" value="Ran_GTPase-activating"/>
</dbReference>
<dbReference type="PANTHER" id="PTHR45982">
    <property type="entry name" value="REGULATOR OF CHROMOSOME CONDENSATION"/>
    <property type="match status" value="1"/>
</dbReference>
<evidence type="ECO:0000256" key="3">
    <source>
        <dbReference type="SAM" id="MobiDB-lite"/>
    </source>
</evidence>
<feature type="compositionally biased region" description="Polar residues" evidence="3">
    <location>
        <begin position="821"/>
        <end position="831"/>
    </location>
</feature>
<keyword evidence="6" id="KW-1185">Reference proteome</keyword>
<dbReference type="AlphaFoldDB" id="A0A366KBT5"/>
<reference evidence="5 6" key="1">
    <citation type="submission" date="2017-10" db="EMBL/GenBank/DDBJ databases">
        <title>Bifidobacterium xylocopum sp. nov. and Bifidobacterium aemilianum sp. nov., from the carpenter bee (Xylocopa violacea) digestive tract.</title>
        <authorList>
            <person name="Alberoni D."/>
            <person name="Baffoni L."/>
            <person name="Di Gioia D."/>
            <person name="Gaggia F."/>
            <person name="Biavati B."/>
        </authorList>
    </citation>
    <scope>NUCLEOTIDE SEQUENCE [LARGE SCALE GENOMIC DNA]</scope>
    <source>
        <strain evidence="5 6">XV2</strain>
    </source>
</reference>
<dbReference type="EMBL" id="PDCH01000008">
    <property type="protein sequence ID" value="RBP99196.1"/>
    <property type="molecule type" value="Genomic_DNA"/>
</dbReference>
<name>A0A366KBT5_9BIFI</name>
<protein>
    <recommendedName>
        <fullName evidence="4">RCC1-like domain-containing protein</fullName>
    </recommendedName>
</protein>
<evidence type="ECO:0000313" key="6">
    <source>
        <dbReference type="Proteomes" id="UP000252345"/>
    </source>
</evidence>
<feature type="region of interest" description="Disordered" evidence="3">
    <location>
        <begin position="880"/>
        <end position="902"/>
    </location>
</feature>
<dbReference type="Proteomes" id="UP000252345">
    <property type="component" value="Unassembled WGS sequence"/>
</dbReference>
<dbReference type="InterPro" id="IPR058923">
    <property type="entry name" value="RCC1-like_dom"/>
</dbReference>
<feature type="compositionally biased region" description="Polar residues" evidence="3">
    <location>
        <begin position="21"/>
        <end position="40"/>
    </location>
</feature>
<keyword evidence="2" id="KW-0677">Repeat</keyword>
<dbReference type="Pfam" id="PF25390">
    <property type="entry name" value="WD40_RLD"/>
    <property type="match status" value="2"/>
</dbReference>
<organism evidence="5 6">
    <name type="scientific">Bifidobacterium xylocopae</name>
    <dbReference type="NCBI Taxonomy" id="2493119"/>
    <lineage>
        <taxon>Bacteria</taxon>
        <taxon>Bacillati</taxon>
        <taxon>Actinomycetota</taxon>
        <taxon>Actinomycetes</taxon>
        <taxon>Bifidobacteriales</taxon>
        <taxon>Bifidobacteriaceae</taxon>
        <taxon>Bifidobacterium</taxon>
    </lineage>
</organism>
<evidence type="ECO:0000256" key="1">
    <source>
        <dbReference type="ARBA" id="ARBA00022658"/>
    </source>
</evidence>
<feature type="domain" description="RCC1-like" evidence="4">
    <location>
        <begin position="18"/>
        <end position="338"/>
    </location>
</feature>
<comment type="caution">
    <text evidence="5">The sequence shown here is derived from an EMBL/GenBank/DDBJ whole genome shotgun (WGS) entry which is preliminary data.</text>
</comment>
<evidence type="ECO:0000259" key="4">
    <source>
        <dbReference type="Pfam" id="PF25390"/>
    </source>
</evidence>
<sequence length="1021" mass="107906">TPFYPPPSPPHSRLATGDAGTPSSWGLNQYGQLGNGSSDLNPHPTPARIIDPAPDTTWRAISAGDDHSLGIDSNGHAYSWGNNGYGQLGNGSSGGVNPTPGRVTDPTPNTTWTSISAGGEHSLAIDNHGHAYSWGNNDAGQLGNGSIDSIPHPAPARVTDPAGQPNTTWTSISAGSFYSLALDNHGHAYSWGANSFGELGDGTTTDRNTPVRVKDPADQHGITWTAISAGWQHSLAIDYNGHAYSWGYNEFGQLGNGSNDMNRHPTPARVTDPAGQPNTTWTSISAGYGHSLALDNHGHAYSWGYGGTLGDGTGTYQNTPVRVATPRYTITGVSVGGAAIGAGDRSVNPRTGAWDITLPSHAPGRVDVTVTYRYEGLDANNNVIASNLTTTGTVTLHYTYATQYTVRFSLGDAAGHTSSPTPADQTVYSDDPKPITWPQDPEWEHHWLTGWAKADGSSWDFNTPVTSNMTLTAQWQAWQFTLNPASGPDTGGNTLHITPPPNPPLPHFTQISAGAYHTLAIGSDGSTYAWGYNDHGELGDGTTTSWRNTPVRVHTPAGVRFTQVSAGNNYSLAIGDDGHAYSWGGNGWGNLGNGSSDDNIYTPHPTPARVTDPAADTTWTTLSAGGYHSLAIDSNGHAYSWGRNDSGQLGNGSSGGINPTPARIIDPAANTTWTTISAGDYHSLAIDSNGHAYSWGWNSGGQLGNGSNDRNPHPTPARVTDPAADTKWTTISAGTGHSLAIDNHGHAYSWGWNINGQLGNGSNGTNPPNYDNADKNTPVRVTDPAADTKWTTINAGYNYSLAIDNNGHAYSWGWNRSGQLGDNSNGTNPPNYDNADKHTPVRVHDPAPNTTWTTISAGWGHSLAMDSNAHAYSWGSNNAGQLGDNSNGTNPPNYDNADKHTPVPAGLRTIAVTGITLDRNDATPPPAWNTGSHTWDTTAPAHPDGQVTANIHWTLGGQPQPDYPLTYTYTHQYTLPKAGSIPIQRLSGGTLLLLTTLAALTTTAHQHARRHQPGRHTTISA</sequence>
<dbReference type="Gene3D" id="2.130.10.30">
    <property type="entry name" value="Regulator of chromosome condensation 1/beta-lactamase-inhibitor protein II"/>
    <property type="match status" value="4"/>
</dbReference>
<dbReference type="InterPro" id="IPR000408">
    <property type="entry name" value="Reg_chr_condens"/>
</dbReference>
<accession>A0A366KBT5</accession>
<dbReference type="SUPFAM" id="SSF50985">
    <property type="entry name" value="RCC1/BLIP-II"/>
    <property type="match status" value="3"/>
</dbReference>
<feature type="compositionally biased region" description="Polar residues" evidence="3">
    <location>
        <begin position="880"/>
        <end position="893"/>
    </location>
</feature>
<feature type="non-terminal residue" evidence="5">
    <location>
        <position position="1"/>
    </location>
</feature>
<dbReference type="GO" id="GO:0005085">
    <property type="term" value="F:guanyl-nucleotide exchange factor activity"/>
    <property type="evidence" value="ECO:0007669"/>
    <property type="project" value="TreeGrafter"/>
</dbReference>
<feature type="region of interest" description="Disordered" evidence="3">
    <location>
        <begin position="703"/>
        <end position="722"/>
    </location>
</feature>
<feature type="domain" description="RCC1-like" evidence="4">
    <location>
        <begin position="493"/>
        <end position="763"/>
    </location>
</feature>
<proteinExistence type="predicted"/>
<dbReference type="Pfam" id="PF00415">
    <property type="entry name" value="RCC1"/>
    <property type="match status" value="1"/>
</dbReference>
<dbReference type="RefSeq" id="WP_113853552.1">
    <property type="nucleotide sequence ID" value="NZ_PDCH01000008.1"/>
</dbReference>
<dbReference type="PRINTS" id="PR00633">
    <property type="entry name" value="RCCNDNSATION"/>
</dbReference>
<feature type="region of interest" description="Disordered" evidence="3">
    <location>
        <begin position="821"/>
        <end position="849"/>
    </location>
</feature>
<keyword evidence="1" id="KW-0344">Guanine-nucleotide releasing factor</keyword>